<dbReference type="AlphaFoldDB" id="A0A4R8DT60"/>
<organism evidence="2 3">
    <name type="scientific">Dinghuibacter silviterrae</name>
    <dbReference type="NCBI Taxonomy" id="1539049"/>
    <lineage>
        <taxon>Bacteria</taxon>
        <taxon>Pseudomonadati</taxon>
        <taxon>Bacteroidota</taxon>
        <taxon>Chitinophagia</taxon>
        <taxon>Chitinophagales</taxon>
        <taxon>Chitinophagaceae</taxon>
        <taxon>Dinghuibacter</taxon>
    </lineage>
</organism>
<reference evidence="2 3" key="1">
    <citation type="submission" date="2019-03" db="EMBL/GenBank/DDBJ databases">
        <title>Genomic Encyclopedia of Type Strains, Phase IV (KMG-IV): sequencing the most valuable type-strain genomes for metagenomic binning, comparative biology and taxonomic classification.</title>
        <authorList>
            <person name="Goeker M."/>
        </authorList>
    </citation>
    <scope>NUCLEOTIDE SEQUENCE [LARGE SCALE GENOMIC DNA]</scope>
    <source>
        <strain evidence="2 3">DSM 100059</strain>
    </source>
</reference>
<keyword evidence="1" id="KW-0732">Signal</keyword>
<proteinExistence type="predicted"/>
<feature type="signal peptide" evidence="1">
    <location>
        <begin position="1"/>
        <end position="23"/>
    </location>
</feature>
<evidence type="ECO:0000313" key="2">
    <source>
        <dbReference type="EMBL" id="TDX01289.1"/>
    </source>
</evidence>
<evidence type="ECO:0008006" key="4">
    <source>
        <dbReference type="Google" id="ProtNLM"/>
    </source>
</evidence>
<name>A0A4R8DT60_9BACT</name>
<gene>
    <name evidence="2" type="ORF">EDB95_2322</name>
</gene>
<comment type="caution">
    <text evidence="2">The sequence shown here is derived from an EMBL/GenBank/DDBJ whole genome shotgun (WGS) entry which is preliminary data.</text>
</comment>
<dbReference type="EMBL" id="SODV01000001">
    <property type="protein sequence ID" value="TDX01289.1"/>
    <property type="molecule type" value="Genomic_DNA"/>
</dbReference>
<protein>
    <recommendedName>
        <fullName evidence="4">GLPGLI family protein</fullName>
    </recommendedName>
</protein>
<evidence type="ECO:0000256" key="1">
    <source>
        <dbReference type="SAM" id="SignalP"/>
    </source>
</evidence>
<dbReference type="Proteomes" id="UP000294498">
    <property type="component" value="Unassembled WGS sequence"/>
</dbReference>
<evidence type="ECO:0000313" key="3">
    <source>
        <dbReference type="Proteomes" id="UP000294498"/>
    </source>
</evidence>
<dbReference type="OrthoDB" id="794712at2"/>
<keyword evidence="3" id="KW-1185">Reference proteome</keyword>
<dbReference type="RefSeq" id="WP_133993695.1">
    <property type="nucleotide sequence ID" value="NZ_SODV01000001.1"/>
</dbReference>
<feature type="chain" id="PRO_5020493257" description="GLPGLI family protein" evidence="1">
    <location>
        <begin position="24"/>
        <end position="206"/>
    </location>
</feature>
<accession>A0A4R8DT60</accession>
<sequence length="206" mass="23172">MRFVRLCFLLPFAFAAQPFAARAQEFTKALLKTKTGALVVYNSNTRGFLLQLRADSIRSLDQSDFMELDGVLFQTALIPIPLDQPIDTLTLPQQRAVLKGYLASELKYFSGSMHTKVLNLQSSYVMLGGHLFLRWFFSVAPGLNQPRGQVYYSTVVFDQVLDLNTPLLRRADTFATCNALLSRAARSLRLSGAPVDLDKLYERVNQ</sequence>